<name>A0A8X8LC79_9BACT</name>
<dbReference type="SUPFAM" id="SSF49464">
    <property type="entry name" value="Carboxypeptidase regulatory domain-like"/>
    <property type="match status" value="1"/>
</dbReference>
<gene>
    <name evidence="13" type="ORF">SAMN05444410_11317</name>
</gene>
<feature type="chain" id="PRO_5036486369" evidence="10">
    <location>
        <begin position="22"/>
        <end position="1059"/>
    </location>
</feature>
<organism evidence="13 14">
    <name type="scientific">Hydrobacter penzbergensis</name>
    <dbReference type="NCBI Taxonomy" id="1235997"/>
    <lineage>
        <taxon>Bacteria</taxon>
        <taxon>Pseudomonadati</taxon>
        <taxon>Bacteroidota</taxon>
        <taxon>Chitinophagia</taxon>
        <taxon>Chitinophagales</taxon>
        <taxon>Chitinophagaceae</taxon>
        <taxon>Hydrobacter</taxon>
    </lineage>
</organism>
<dbReference type="InterPro" id="IPR036942">
    <property type="entry name" value="Beta-barrel_TonB_sf"/>
</dbReference>
<reference evidence="13 14" key="1">
    <citation type="submission" date="2016-10" db="EMBL/GenBank/DDBJ databases">
        <authorList>
            <person name="Varghese N."/>
            <person name="Submissions S."/>
        </authorList>
    </citation>
    <scope>NUCLEOTIDE SEQUENCE [LARGE SCALE GENOMIC DNA]</scope>
    <source>
        <strain evidence="13 14">DSM 25353</strain>
    </source>
</reference>
<dbReference type="InterPro" id="IPR039426">
    <property type="entry name" value="TonB-dep_rcpt-like"/>
</dbReference>
<dbReference type="Gene3D" id="2.170.130.10">
    <property type="entry name" value="TonB-dependent receptor, plug domain"/>
    <property type="match status" value="1"/>
</dbReference>
<dbReference type="InterPro" id="IPR000531">
    <property type="entry name" value="Beta-barrel_TonB"/>
</dbReference>
<dbReference type="InterPro" id="IPR023996">
    <property type="entry name" value="TonB-dep_OMP_SusC/RagA"/>
</dbReference>
<feature type="signal peptide" evidence="10">
    <location>
        <begin position="1"/>
        <end position="21"/>
    </location>
</feature>
<keyword evidence="6 8" id="KW-0472">Membrane</keyword>
<dbReference type="GO" id="GO:0009279">
    <property type="term" value="C:cell outer membrane"/>
    <property type="evidence" value="ECO:0007669"/>
    <property type="project" value="UniProtKB-SubCell"/>
</dbReference>
<proteinExistence type="inferred from homology"/>
<keyword evidence="4 8" id="KW-0812">Transmembrane</keyword>
<keyword evidence="3 8" id="KW-1134">Transmembrane beta strand</keyword>
<keyword evidence="7 8" id="KW-0998">Cell outer membrane</keyword>
<evidence type="ECO:0000256" key="1">
    <source>
        <dbReference type="ARBA" id="ARBA00004571"/>
    </source>
</evidence>
<evidence type="ECO:0000256" key="10">
    <source>
        <dbReference type="SAM" id="SignalP"/>
    </source>
</evidence>
<evidence type="ECO:0000256" key="5">
    <source>
        <dbReference type="ARBA" id="ARBA00023077"/>
    </source>
</evidence>
<evidence type="ECO:0000256" key="2">
    <source>
        <dbReference type="ARBA" id="ARBA00022448"/>
    </source>
</evidence>
<dbReference type="EMBL" id="FNNO01000013">
    <property type="protein sequence ID" value="SDX30985.1"/>
    <property type="molecule type" value="Genomic_DNA"/>
</dbReference>
<dbReference type="SUPFAM" id="SSF56935">
    <property type="entry name" value="Porins"/>
    <property type="match status" value="1"/>
</dbReference>
<evidence type="ECO:0000256" key="6">
    <source>
        <dbReference type="ARBA" id="ARBA00023136"/>
    </source>
</evidence>
<dbReference type="Pfam" id="PF07715">
    <property type="entry name" value="Plug"/>
    <property type="match status" value="1"/>
</dbReference>
<keyword evidence="10" id="KW-0732">Signal</keyword>
<sequence>MRKTLLMGFCALFFVSMTAIAQKSTVTGKVTDDKGRPIDGASVVEKKSKNGTATDANGAFKLSVSPGAVLVVSGTGYERKEIATSSGVALTISLKNIDESLSEVVVTALGIKREKKALGYAVTSVAKKDIELRPEGDIGRVLAGKAPGVDILGTSGISGSGTNIVIRGVSTITGGSVPPLFIVDGVPFDGSTNMPSGFTFGGQTSSRFLDIDPNNIENITVLKGLSAAIQYGDLARNGVVLITTKNGSANNKQNKKTEITVSQSLFANKVANLPDYQDTYGGGFNLAPSLAFSNWGAAFKNPPDSFNHPYSRSALNVAFPEYKGKKYAYKAYNSVPAFFRTGWVSNTAVNVSGGNAVTRFSGNYSYTSDQGFLPGNSVIKNNFGFGGLTKLSNNFTLSGTINFATTDYITPTTSTSFGSSADNPSVYGDLIYTPRSIDLMGWPYKNPIDGSSVYYRANNGIQNPRWTVENSLIREKIYRTFGNIQMKYDIMKGLSVLYRLGIDVYNTLNELTVNKGGTTGGLQYTTGMYRTLNSTNSILDHNILVNYVKDLNEDWNLTLDGGLSLRNDNYTQNGMKSTQQLVFGLFNHGNFVNHEAVGEDGGNLNFESQQKRFGAFLSASGGYRNYLYLNVGGRESWVSTLEESNRKIFYPSASISMIPTAAINGLKNNKWVNFLKVRVGYSTSARFPDPYTTRTALNIQTNAFVDRNGNVINQNAIPNRLANPDLKPELLKEYEAGLEGTFINHRLTVDLTFYKRISSNQILDRSLDPSTGYTVTSVNAGDVRNEGIELGLGYNVVKARDWNWQLNANWTINKSLVYDLPSYIKQINFAGYSNLGNFAINGQPLGILQGSVTSVDPKTGQKLLDDNGYYVQDPNIGILGSPLPQYKLTGISELTWKSLTFRAQMDYSVGGKMISLTTASLLARGLTKDMDFDRTIPITLPGIRQSTGKPNDIQTGATSAYFNTYFGPNDFQVWDATLIRLREVSLSYSLPSKWLAKTPFGSVSVVASGQNLFYLAPNFPKYVRFDPETSSLGVGTGRGLELLTGPSSRRFGASIRVTF</sequence>
<feature type="domain" description="TonB-dependent receptor plug" evidence="12">
    <location>
        <begin position="116"/>
        <end position="239"/>
    </location>
</feature>
<evidence type="ECO:0000256" key="8">
    <source>
        <dbReference type="PROSITE-ProRule" id="PRU01360"/>
    </source>
</evidence>
<protein>
    <submittedName>
        <fullName evidence="13">TonB-linked outer membrane protein, SusC/RagA family</fullName>
    </submittedName>
</protein>
<comment type="similarity">
    <text evidence="8 9">Belongs to the TonB-dependent receptor family.</text>
</comment>
<dbReference type="Pfam" id="PF13715">
    <property type="entry name" value="CarbopepD_reg_2"/>
    <property type="match status" value="1"/>
</dbReference>
<dbReference type="Gene3D" id="2.40.170.20">
    <property type="entry name" value="TonB-dependent receptor, beta-barrel domain"/>
    <property type="match status" value="1"/>
</dbReference>
<keyword evidence="14" id="KW-1185">Reference proteome</keyword>
<dbReference type="Proteomes" id="UP000198711">
    <property type="component" value="Unassembled WGS sequence"/>
</dbReference>
<keyword evidence="5 9" id="KW-0798">TonB box</keyword>
<evidence type="ECO:0000256" key="3">
    <source>
        <dbReference type="ARBA" id="ARBA00022452"/>
    </source>
</evidence>
<evidence type="ECO:0000259" key="11">
    <source>
        <dbReference type="Pfam" id="PF00593"/>
    </source>
</evidence>
<evidence type="ECO:0000259" key="12">
    <source>
        <dbReference type="Pfam" id="PF07715"/>
    </source>
</evidence>
<evidence type="ECO:0000256" key="4">
    <source>
        <dbReference type="ARBA" id="ARBA00022692"/>
    </source>
</evidence>
<evidence type="ECO:0000313" key="13">
    <source>
        <dbReference type="EMBL" id="SDX30985.1"/>
    </source>
</evidence>
<keyword evidence="2 8" id="KW-0813">Transport</keyword>
<dbReference type="NCBIfam" id="TIGR04056">
    <property type="entry name" value="OMP_RagA_SusC"/>
    <property type="match status" value="1"/>
</dbReference>
<dbReference type="Pfam" id="PF00593">
    <property type="entry name" value="TonB_dep_Rec_b-barrel"/>
    <property type="match status" value="1"/>
</dbReference>
<evidence type="ECO:0000256" key="7">
    <source>
        <dbReference type="ARBA" id="ARBA00023237"/>
    </source>
</evidence>
<evidence type="ECO:0000313" key="14">
    <source>
        <dbReference type="Proteomes" id="UP000198711"/>
    </source>
</evidence>
<dbReference type="Gene3D" id="2.60.40.1120">
    <property type="entry name" value="Carboxypeptidase-like, regulatory domain"/>
    <property type="match status" value="1"/>
</dbReference>
<dbReference type="AlphaFoldDB" id="A0A8X8LC79"/>
<dbReference type="InterPro" id="IPR012910">
    <property type="entry name" value="Plug_dom"/>
</dbReference>
<dbReference type="RefSeq" id="WP_092725349.1">
    <property type="nucleotide sequence ID" value="NZ_FNNO01000013.1"/>
</dbReference>
<comment type="subcellular location">
    <subcellularLocation>
        <location evidence="1 8">Cell outer membrane</location>
        <topology evidence="1 8">Multi-pass membrane protein</topology>
    </subcellularLocation>
</comment>
<evidence type="ECO:0000256" key="9">
    <source>
        <dbReference type="RuleBase" id="RU003357"/>
    </source>
</evidence>
<dbReference type="InterPro" id="IPR037066">
    <property type="entry name" value="Plug_dom_sf"/>
</dbReference>
<accession>A0A8X8LC79</accession>
<feature type="domain" description="TonB-dependent receptor-like beta-barrel" evidence="11">
    <location>
        <begin position="446"/>
        <end position="844"/>
    </location>
</feature>
<comment type="caution">
    <text evidence="13">The sequence shown here is derived from an EMBL/GenBank/DDBJ whole genome shotgun (WGS) entry which is preliminary data.</text>
</comment>
<dbReference type="PROSITE" id="PS52016">
    <property type="entry name" value="TONB_DEPENDENT_REC_3"/>
    <property type="match status" value="1"/>
</dbReference>
<dbReference type="InterPro" id="IPR008969">
    <property type="entry name" value="CarboxyPept-like_regulatory"/>
</dbReference>